<reference evidence="1 2" key="1">
    <citation type="journal article" date="2022" name="DNA Res.">
        <title>Chromosomal-level genome assembly of the orchid tree Bauhinia variegata (Leguminosae; Cercidoideae) supports the allotetraploid origin hypothesis of Bauhinia.</title>
        <authorList>
            <person name="Zhong Y."/>
            <person name="Chen Y."/>
            <person name="Zheng D."/>
            <person name="Pang J."/>
            <person name="Liu Y."/>
            <person name="Luo S."/>
            <person name="Meng S."/>
            <person name="Qian L."/>
            <person name="Wei D."/>
            <person name="Dai S."/>
            <person name="Zhou R."/>
        </authorList>
    </citation>
    <scope>NUCLEOTIDE SEQUENCE [LARGE SCALE GENOMIC DNA]</scope>
    <source>
        <strain evidence="1">BV-YZ2020</strain>
    </source>
</reference>
<keyword evidence="2" id="KW-1185">Reference proteome</keyword>
<sequence length="450" mass="50159">MNTRFLTVLGPCLVLLMHIAIHNTLASHVPVKCIERERRALLAIKKELIADYGQLSSWDDAQNQNECCKWEGVHCSNQTGHVVELKLGGKRLRGTISPSLVELYHLNHLDLSYNNFNFTPIPKFIGSLTHLTYLNLSYAVLWGEIPLEIMNLSGLRYLDLSTNFINGTIPNPLGNLSQLLYLDLSSPFLSSNLEWLAHLPSLTSLVLQDVNLSSAKNWLQLVSNLFQLTLLDLNNCHLPDVGSFPTILNVSSTLSIIDLSKSNLTASILPWLLNYNNSLTILLLSENSLSGPIPHAFGNFGFLKQLELGSNKFKGGIPQSLWDICSLSKLSLYDNNLSVEIDELIPKFPKCAKKSLQYLSLSSNNITGAMPDFSQFPSLKELRLDQNHLNGTLSGRIGQLSNLEVLNVGYNSLQALRCYNFKHEKIGRKAQVLKVKEAAMFYVPSNILVS</sequence>
<dbReference type="EMBL" id="CM039428">
    <property type="protein sequence ID" value="KAI4352267.1"/>
    <property type="molecule type" value="Genomic_DNA"/>
</dbReference>
<dbReference type="Proteomes" id="UP000828941">
    <property type="component" value="Chromosome 3"/>
</dbReference>
<evidence type="ECO:0000313" key="2">
    <source>
        <dbReference type="Proteomes" id="UP000828941"/>
    </source>
</evidence>
<proteinExistence type="predicted"/>
<name>A0ACB9PUL3_BAUVA</name>
<comment type="caution">
    <text evidence="1">The sequence shown here is derived from an EMBL/GenBank/DDBJ whole genome shotgun (WGS) entry which is preliminary data.</text>
</comment>
<evidence type="ECO:0000313" key="1">
    <source>
        <dbReference type="EMBL" id="KAI4352267.1"/>
    </source>
</evidence>
<organism evidence="1 2">
    <name type="scientific">Bauhinia variegata</name>
    <name type="common">Purple orchid tree</name>
    <name type="synonym">Phanera variegata</name>
    <dbReference type="NCBI Taxonomy" id="167791"/>
    <lineage>
        <taxon>Eukaryota</taxon>
        <taxon>Viridiplantae</taxon>
        <taxon>Streptophyta</taxon>
        <taxon>Embryophyta</taxon>
        <taxon>Tracheophyta</taxon>
        <taxon>Spermatophyta</taxon>
        <taxon>Magnoliopsida</taxon>
        <taxon>eudicotyledons</taxon>
        <taxon>Gunneridae</taxon>
        <taxon>Pentapetalae</taxon>
        <taxon>rosids</taxon>
        <taxon>fabids</taxon>
        <taxon>Fabales</taxon>
        <taxon>Fabaceae</taxon>
        <taxon>Cercidoideae</taxon>
        <taxon>Cercideae</taxon>
        <taxon>Bauhiniinae</taxon>
        <taxon>Bauhinia</taxon>
    </lineage>
</organism>
<accession>A0ACB9PUL3</accession>
<gene>
    <name evidence="1" type="ORF">L6164_006536</name>
</gene>
<protein>
    <submittedName>
        <fullName evidence="1">Uncharacterized protein</fullName>
    </submittedName>
</protein>